<dbReference type="PANTHER" id="PTHR30562:SF1">
    <property type="entry name" value="UVRABC SYSTEM PROTEIN C"/>
    <property type="match status" value="1"/>
</dbReference>
<dbReference type="PROSITE" id="PS50151">
    <property type="entry name" value="UVR"/>
    <property type="match status" value="1"/>
</dbReference>
<dbReference type="GO" id="GO:0009432">
    <property type="term" value="P:SOS response"/>
    <property type="evidence" value="ECO:0007669"/>
    <property type="project" value="UniProtKB-KW"/>
</dbReference>
<dbReference type="PROSITE" id="PS50165">
    <property type="entry name" value="UVRC"/>
    <property type="match status" value="1"/>
</dbReference>
<dbReference type="InterPro" id="IPR036876">
    <property type="entry name" value="UVR_dom_sf"/>
</dbReference>
<keyword evidence="5" id="KW-0234">DNA repair</keyword>
<dbReference type="Gene3D" id="3.30.420.340">
    <property type="entry name" value="UvrC, RNAse H endonuclease domain"/>
    <property type="match status" value="1"/>
</dbReference>
<evidence type="ECO:0000259" key="7">
    <source>
        <dbReference type="PROSITE" id="PS50151"/>
    </source>
</evidence>
<dbReference type="GO" id="GO:0009380">
    <property type="term" value="C:excinuclease repair complex"/>
    <property type="evidence" value="ECO:0007669"/>
    <property type="project" value="TreeGrafter"/>
</dbReference>
<dbReference type="InterPro" id="IPR010994">
    <property type="entry name" value="RuvA_2-like"/>
</dbReference>
<reference evidence="10" key="1">
    <citation type="submission" date="2019-09" db="EMBL/GenBank/DDBJ databases">
        <authorList>
            <person name="Cremers G."/>
        </authorList>
    </citation>
    <scope>NUCLEOTIDE SEQUENCE [LARGE SCALE GENOMIC DNA]</scope>
    <source>
        <strain evidence="10">3B</strain>
    </source>
</reference>
<dbReference type="InterPro" id="IPR035901">
    <property type="entry name" value="GIY-YIG_endonuc_sf"/>
</dbReference>
<evidence type="ECO:0000256" key="5">
    <source>
        <dbReference type="ARBA" id="ARBA00023204"/>
    </source>
</evidence>
<evidence type="ECO:0000313" key="11">
    <source>
        <dbReference type="Proteomes" id="UP000381693"/>
    </source>
</evidence>
<evidence type="ECO:0000256" key="3">
    <source>
        <dbReference type="ARBA" id="ARBA00022769"/>
    </source>
</evidence>
<evidence type="ECO:0000256" key="1">
    <source>
        <dbReference type="ARBA" id="ARBA00022490"/>
    </source>
</evidence>
<protein>
    <submittedName>
        <fullName evidence="10">UvrABC system protein C</fullName>
    </submittedName>
</protein>
<dbReference type="Pfam" id="PF12826">
    <property type="entry name" value="HHH_2"/>
    <property type="match status" value="1"/>
</dbReference>
<dbReference type="Gene3D" id="4.10.860.10">
    <property type="entry name" value="UVR domain"/>
    <property type="match status" value="1"/>
</dbReference>
<keyword evidence="11" id="KW-1185">Reference proteome</keyword>
<dbReference type="Proteomes" id="UP000381693">
    <property type="component" value="Unassembled WGS sequence"/>
</dbReference>
<evidence type="ECO:0000259" key="9">
    <source>
        <dbReference type="PROSITE" id="PS50165"/>
    </source>
</evidence>
<dbReference type="Gene3D" id="3.40.1440.10">
    <property type="entry name" value="GIY-YIG endonuclease"/>
    <property type="match status" value="1"/>
</dbReference>
<dbReference type="Pfam" id="PF02151">
    <property type="entry name" value="UVR"/>
    <property type="match status" value="1"/>
</dbReference>
<feature type="domain" description="UvrC family homology region profile" evidence="9">
    <location>
        <begin position="263"/>
        <end position="363"/>
    </location>
</feature>
<dbReference type="RefSeq" id="WP_142524931.1">
    <property type="nucleotide sequence ID" value="NZ_CABFUZ020000100.1"/>
</dbReference>
<dbReference type="InterPro" id="IPR050066">
    <property type="entry name" value="UvrABC_protein_C"/>
</dbReference>
<organism evidence="10 11">
    <name type="scientific">Methylacidimicrobium cyclopophantes</name>
    <dbReference type="NCBI Taxonomy" id="1041766"/>
    <lineage>
        <taxon>Bacteria</taxon>
        <taxon>Pseudomonadati</taxon>
        <taxon>Verrucomicrobiota</taxon>
        <taxon>Methylacidimicrobium</taxon>
    </lineage>
</organism>
<dbReference type="SUPFAM" id="SSF47781">
    <property type="entry name" value="RuvA domain 2-like"/>
    <property type="match status" value="1"/>
</dbReference>
<name>A0A5E6M9Q7_9BACT</name>
<dbReference type="SMART" id="SM00465">
    <property type="entry name" value="GIYc"/>
    <property type="match status" value="1"/>
</dbReference>
<dbReference type="InterPro" id="IPR001943">
    <property type="entry name" value="UVR_dom"/>
</dbReference>
<dbReference type="CDD" id="cd10434">
    <property type="entry name" value="GIY-YIG_UvrC_Cho"/>
    <property type="match status" value="1"/>
</dbReference>
<evidence type="ECO:0000256" key="2">
    <source>
        <dbReference type="ARBA" id="ARBA00022763"/>
    </source>
</evidence>
<dbReference type="InterPro" id="IPR000305">
    <property type="entry name" value="GIY-YIG_endonuc"/>
</dbReference>
<dbReference type="PANTHER" id="PTHR30562">
    <property type="entry name" value="UVRC/OXIDOREDUCTASE"/>
    <property type="match status" value="1"/>
</dbReference>
<keyword evidence="3" id="KW-0228">DNA excision</keyword>
<dbReference type="GO" id="GO:0009381">
    <property type="term" value="F:excinuclease ABC activity"/>
    <property type="evidence" value="ECO:0007669"/>
    <property type="project" value="InterPro"/>
</dbReference>
<keyword evidence="4" id="KW-0267">Excision nuclease</keyword>
<gene>
    <name evidence="10" type="primary">uvrC</name>
    <name evidence="10" type="ORF">MAMC_00863</name>
</gene>
<dbReference type="SUPFAM" id="SSF82771">
    <property type="entry name" value="GIY-YIG endonuclease"/>
    <property type="match status" value="1"/>
</dbReference>
<sequence>MSVGRPELEKAVRDFPQAPGVYLFRDRLDRVIYVGKARNLHKRVAQYFHPSRGMAANRKIRAMVDVARRIEYHTVRSEAEAILLEGKLIKEYRPRYNVSFRDDKRFLLVKTNLREPFPRFQITRLRKDDGCRYFGPFASSGALRTTINWMKKVFGLRSCSPVVPGERDYKHCLDRTIKNCSAPCLGTVSQEDYRRRVEAACDFLEGKSREMAEEIRKKMEEAAARWDFERAAELRNLWEDLRQTTKPVKRFLRSYEPAIVPGEELRELAAALGLPGPPRILECFDISNISTLHKVASMVVFEQGKPARASYRRYRIRTVAGQDDFASIAEAVRRRYRRVLDEGIRRPDLIVVDGGAGQLSAARRELFALGLGAIPVIGLAKENEEIYRPEDPIPLRLPKESGSIRLLQRLRDEAHRFANAYHQLLLRQRVRESLLDDCPGVSRGRKRLLLQAFGSVDRLRKASVEEIAEVKGIGRKLAESVSRYLGGDRAAG</sequence>
<dbReference type="OrthoDB" id="9804933at2"/>
<dbReference type="Pfam" id="PF01541">
    <property type="entry name" value="GIY-YIG"/>
    <property type="match status" value="1"/>
</dbReference>
<keyword evidence="1" id="KW-0963">Cytoplasm</keyword>
<dbReference type="AlphaFoldDB" id="A0A5E6M9Q7"/>
<evidence type="ECO:0000259" key="8">
    <source>
        <dbReference type="PROSITE" id="PS50164"/>
    </source>
</evidence>
<dbReference type="FunFam" id="3.40.1440.10:FF:000001">
    <property type="entry name" value="UvrABC system protein C"/>
    <property type="match status" value="1"/>
</dbReference>
<dbReference type="InterPro" id="IPR047296">
    <property type="entry name" value="GIY-YIG_UvrC_Cho"/>
</dbReference>
<dbReference type="InterPro" id="IPR001162">
    <property type="entry name" value="UvrC_RNase_H_dom"/>
</dbReference>
<evidence type="ECO:0000256" key="4">
    <source>
        <dbReference type="ARBA" id="ARBA00022881"/>
    </source>
</evidence>
<keyword evidence="6" id="KW-0742">SOS response</keyword>
<dbReference type="Pfam" id="PF08459">
    <property type="entry name" value="UvrC_RNaseH_dom"/>
    <property type="match status" value="1"/>
</dbReference>
<dbReference type="EMBL" id="CABFUZ020000100">
    <property type="protein sequence ID" value="VVM05938.1"/>
    <property type="molecule type" value="Genomic_DNA"/>
</dbReference>
<proteinExistence type="predicted"/>
<feature type="domain" description="UVR" evidence="7">
    <location>
        <begin position="209"/>
        <end position="244"/>
    </location>
</feature>
<dbReference type="InterPro" id="IPR038476">
    <property type="entry name" value="UvrC_RNase_H_dom_sf"/>
</dbReference>
<dbReference type="Gene3D" id="1.10.150.20">
    <property type="entry name" value="5' to 3' exonuclease, C-terminal subdomain"/>
    <property type="match status" value="1"/>
</dbReference>
<evidence type="ECO:0000313" key="10">
    <source>
        <dbReference type="EMBL" id="VVM05938.1"/>
    </source>
</evidence>
<comment type="caution">
    <text evidence="10">The sequence shown here is derived from an EMBL/GenBank/DDBJ whole genome shotgun (WGS) entry which is preliminary data.</text>
</comment>
<dbReference type="PROSITE" id="PS50164">
    <property type="entry name" value="GIY_YIG"/>
    <property type="match status" value="1"/>
</dbReference>
<accession>A0A5E6M9Q7</accession>
<dbReference type="GO" id="GO:0006289">
    <property type="term" value="P:nucleotide-excision repair"/>
    <property type="evidence" value="ECO:0007669"/>
    <property type="project" value="InterPro"/>
</dbReference>
<evidence type="ECO:0000256" key="6">
    <source>
        <dbReference type="ARBA" id="ARBA00023236"/>
    </source>
</evidence>
<dbReference type="InterPro" id="IPR041663">
    <property type="entry name" value="DisA/LigA_HHH"/>
</dbReference>
<feature type="domain" description="GIY-YIG" evidence="8">
    <location>
        <begin position="17"/>
        <end position="98"/>
    </location>
</feature>
<keyword evidence="2" id="KW-0227">DNA damage</keyword>
<dbReference type="SUPFAM" id="SSF46600">
    <property type="entry name" value="C-terminal UvrC-binding domain of UvrB"/>
    <property type="match status" value="1"/>
</dbReference>